<feature type="transmembrane region" description="Helical" evidence="1">
    <location>
        <begin position="12"/>
        <end position="32"/>
    </location>
</feature>
<feature type="transmembrane region" description="Helical" evidence="1">
    <location>
        <begin position="44"/>
        <end position="65"/>
    </location>
</feature>
<gene>
    <name evidence="2" type="ORF">H9735_01040</name>
</gene>
<feature type="transmembrane region" description="Helical" evidence="1">
    <location>
        <begin position="105"/>
        <end position="123"/>
    </location>
</feature>
<reference evidence="2" key="2">
    <citation type="submission" date="2021-04" db="EMBL/GenBank/DDBJ databases">
        <authorList>
            <person name="Gilroy R."/>
        </authorList>
    </citation>
    <scope>NUCLEOTIDE SEQUENCE</scope>
    <source>
        <strain evidence="2">CHK191-13928</strain>
    </source>
</reference>
<comment type="caution">
    <text evidence="2">The sequence shown here is derived from an EMBL/GenBank/DDBJ whole genome shotgun (WGS) entry which is preliminary data.</text>
</comment>
<reference evidence="2" key="1">
    <citation type="journal article" date="2021" name="PeerJ">
        <title>Extensive microbial diversity within the chicken gut microbiome revealed by metagenomics and culture.</title>
        <authorList>
            <person name="Gilroy R."/>
            <person name="Ravi A."/>
            <person name="Getino M."/>
            <person name="Pursley I."/>
            <person name="Horton D.L."/>
            <person name="Alikhan N.F."/>
            <person name="Baker D."/>
            <person name="Gharbi K."/>
            <person name="Hall N."/>
            <person name="Watson M."/>
            <person name="Adriaenssens E.M."/>
            <person name="Foster-Nyarko E."/>
            <person name="Jarju S."/>
            <person name="Secka A."/>
            <person name="Antonio M."/>
            <person name="Oren A."/>
            <person name="Chaudhuri R.R."/>
            <person name="La Ragione R."/>
            <person name="Hildebrand F."/>
            <person name="Pallen M.J."/>
        </authorList>
    </citation>
    <scope>NUCLEOTIDE SEQUENCE</scope>
    <source>
        <strain evidence="2">CHK191-13928</strain>
    </source>
</reference>
<dbReference type="EMBL" id="DXEM01000004">
    <property type="protein sequence ID" value="HIX66690.1"/>
    <property type="molecule type" value="Genomic_DNA"/>
</dbReference>
<organism evidence="2 3">
    <name type="scientific">Candidatus Anaerostipes excrementavium</name>
    <dbReference type="NCBI Taxonomy" id="2838463"/>
    <lineage>
        <taxon>Bacteria</taxon>
        <taxon>Bacillati</taxon>
        <taxon>Bacillota</taxon>
        <taxon>Clostridia</taxon>
        <taxon>Lachnospirales</taxon>
        <taxon>Lachnospiraceae</taxon>
        <taxon>Anaerostipes</taxon>
    </lineage>
</organism>
<name>A0A9D1WTU1_9FIRM</name>
<feature type="transmembrane region" description="Helical" evidence="1">
    <location>
        <begin position="77"/>
        <end position="99"/>
    </location>
</feature>
<dbReference type="AlphaFoldDB" id="A0A9D1WTU1"/>
<protein>
    <submittedName>
        <fullName evidence="2">Uncharacterized protein</fullName>
    </submittedName>
</protein>
<keyword evidence="1" id="KW-0812">Transmembrane</keyword>
<keyword evidence="1" id="KW-0472">Membrane</keyword>
<evidence type="ECO:0000313" key="3">
    <source>
        <dbReference type="Proteomes" id="UP000886721"/>
    </source>
</evidence>
<keyword evidence="1" id="KW-1133">Transmembrane helix</keyword>
<proteinExistence type="predicted"/>
<sequence length="129" mass="14200">MERKNTFLKVMGLIILIQGIIQLLSVVLAFQIGMQQDVSTFRFYMSIGLTALYGVIAAAGGLTGFRFSTQQDGCKRSFYYGLGLILLTLITIVINLILGEFEFEQIGTLFLPAMFTVAAVMGGQRPYGK</sequence>
<evidence type="ECO:0000256" key="1">
    <source>
        <dbReference type="SAM" id="Phobius"/>
    </source>
</evidence>
<evidence type="ECO:0000313" key="2">
    <source>
        <dbReference type="EMBL" id="HIX66690.1"/>
    </source>
</evidence>
<dbReference type="Proteomes" id="UP000886721">
    <property type="component" value="Unassembled WGS sequence"/>
</dbReference>
<accession>A0A9D1WTU1</accession>